<name>A0ABY8FW23_9ACTO</name>
<gene>
    <name evidence="1" type="ORF">P7079_04735</name>
</gene>
<protein>
    <submittedName>
        <fullName evidence="1">DUF4192 family protein</fullName>
    </submittedName>
</protein>
<evidence type="ECO:0000313" key="1">
    <source>
        <dbReference type="EMBL" id="WFM82717.1"/>
    </source>
</evidence>
<evidence type="ECO:0000313" key="2">
    <source>
        <dbReference type="Proteomes" id="UP001215216"/>
    </source>
</evidence>
<proteinExistence type="predicted"/>
<dbReference type="InterPro" id="IPR025447">
    <property type="entry name" value="DUF4192"/>
</dbReference>
<dbReference type="EMBL" id="CP121208">
    <property type="protein sequence ID" value="WFM82717.1"/>
    <property type="molecule type" value="Genomic_DNA"/>
</dbReference>
<sequence>MNMTTPQQIISLIPQLLEYRPRRAVVAVIADTKNSESTQSTIGPVLVWNLESSCLDPKFSATLTAFAHDVAAGELVIVWYDDPAVETCHEQISAMIIDACGHVPEHLDITTGQQIRMSAYYTDYSIYRALPAQRESELYELGLAKLRQCSAPFPQIPAVEAQDVLYRGFEHIPEWSIASVERYRNEYRNDVVDRFFGYVARGELSHFVHWEEALSRLDQCDPQSTLHLTKVLPRNTPQVLARLLTHLTRSDQRDALLLWALDSSYTSLGEVNVDDMRAKLNQLSARCPSMRRIRLLSFLLTELARLSADDDARPYAMLAYLSWWSGDGYRGGVYERLAYDSDPTYPMARLLHHAYKVVLPPPWVLQYQRNDEDCPADRGEHCEREGDQAA</sequence>
<reference evidence="1 2" key="1">
    <citation type="submission" date="2023-03" db="EMBL/GenBank/DDBJ databases">
        <title>Complete genome of Arcanobacterium canis strain DSM 25104 isolated in 2010 from a canine otitis externa in Germany.</title>
        <authorList>
            <person name="Borowiak M."/>
            <person name="Kreitlow A."/>
            <person name="Malorny B."/>
            <person name="Laemmler C."/>
            <person name="Prenger-Berninghoff E."/>
            <person name="Ploetz M."/>
            <person name="Abdulmawjood A."/>
        </authorList>
    </citation>
    <scope>NUCLEOTIDE SEQUENCE [LARGE SCALE GENOMIC DNA]</scope>
    <source>
        <strain evidence="1 2">DSM 25104</strain>
    </source>
</reference>
<dbReference type="RefSeq" id="WP_278012143.1">
    <property type="nucleotide sequence ID" value="NZ_CP121208.1"/>
</dbReference>
<accession>A0ABY8FW23</accession>
<organism evidence="1 2">
    <name type="scientific">Arcanobacterium canis</name>
    <dbReference type="NCBI Taxonomy" id="999183"/>
    <lineage>
        <taxon>Bacteria</taxon>
        <taxon>Bacillati</taxon>
        <taxon>Actinomycetota</taxon>
        <taxon>Actinomycetes</taxon>
        <taxon>Actinomycetales</taxon>
        <taxon>Actinomycetaceae</taxon>
        <taxon>Arcanobacterium</taxon>
    </lineage>
</organism>
<keyword evidence="2" id="KW-1185">Reference proteome</keyword>
<dbReference type="Proteomes" id="UP001215216">
    <property type="component" value="Chromosome"/>
</dbReference>
<dbReference type="Pfam" id="PF13830">
    <property type="entry name" value="DUF4192"/>
    <property type="match status" value="1"/>
</dbReference>